<dbReference type="AlphaFoldDB" id="A0A1S3JLL6"/>
<dbReference type="InterPro" id="IPR004269">
    <property type="entry name" value="Folate_rcpt"/>
</dbReference>
<proteinExistence type="inferred from homology"/>
<dbReference type="GeneID" id="106174313"/>
<dbReference type="Pfam" id="PF03024">
    <property type="entry name" value="Folate_rec"/>
    <property type="match status" value="1"/>
</dbReference>
<feature type="chain" id="PRO_5010342633" evidence="4">
    <location>
        <begin position="19"/>
        <end position="245"/>
    </location>
</feature>
<dbReference type="GO" id="GO:0009897">
    <property type="term" value="C:external side of plasma membrane"/>
    <property type="evidence" value="ECO:0007669"/>
    <property type="project" value="TreeGrafter"/>
</dbReference>
<evidence type="ECO:0000259" key="5">
    <source>
        <dbReference type="Pfam" id="PF03024"/>
    </source>
</evidence>
<keyword evidence="3" id="KW-1015">Disulfide bond</keyword>
<dbReference type="GO" id="GO:1902444">
    <property type="term" value="F:riboflavin binding"/>
    <property type="evidence" value="ECO:0007669"/>
    <property type="project" value="TreeGrafter"/>
</dbReference>
<evidence type="ECO:0000256" key="4">
    <source>
        <dbReference type="SAM" id="SignalP"/>
    </source>
</evidence>
<evidence type="ECO:0000256" key="2">
    <source>
        <dbReference type="ARBA" id="ARBA00022729"/>
    </source>
</evidence>
<sequence>MYFTQLCFILSVSTVVKSAFERKNECLPGNNHKRTPGPEEGTFGACHEYKNNSCCTAAFTQTLSASPIVKVEDTYWNRCGNLSRSCEQYKLSVECFYRCSPNAIYWKNPDHPSAALHVPVCAEDCDAWFEACKDDMTCATNWLTDWNFTKPGENHCKMPCKSFTEIYKDGKGLCEKMWGSTFLYEGNADKCIKLQWSAGDNPNNAAVEKIFASTSGGWSTVMKTAFADLILISCAVAISSFFKFF</sequence>
<evidence type="ECO:0000256" key="1">
    <source>
        <dbReference type="ARBA" id="ARBA00007932"/>
    </source>
</evidence>
<dbReference type="KEGG" id="lak:106174313"/>
<organism evidence="6 7">
    <name type="scientific">Lingula anatina</name>
    <name type="common">Brachiopod</name>
    <name type="synonym">Lingula unguis</name>
    <dbReference type="NCBI Taxonomy" id="7574"/>
    <lineage>
        <taxon>Eukaryota</taxon>
        <taxon>Metazoa</taxon>
        <taxon>Spiralia</taxon>
        <taxon>Lophotrochozoa</taxon>
        <taxon>Brachiopoda</taxon>
        <taxon>Linguliformea</taxon>
        <taxon>Lingulata</taxon>
        <taxon>Lingulida</taxon>
        <taxon>Linguloidea</taxon>
        <taxon>Lingulidae</taxon>
        <taxon>Lingula</taxon>
    </lineage>
</organism>
<keyword evidence="2 4" id="KW-0732">Signal</keyword>
<accession>A0A1S3JLL6</accession>
<dbReference type="Proteomes" id="UP000085678">
    <property type="component" value="Unplaced"/>
</dbReference>
<dbReference type="GO" id="GO:0032217">
    <property type="term" value="F:riboflavin transmembrane transporter activity"/>
    <property type="evidence" value="ECO:0007669"/>
    <property type="project" value="TreeGrafter"/>
</dbReference>
<dbReference type="InParanoid" id="A0A1S3JLL6"/>
<evidence type="ECO:0000313" key="6">
    <source>
        <dbReference type="Proteomes" id="UP000085678"/>
    </source>
</evidence>
<protein>
    <submittedName>
        <fullName evidence="7">Riboflavin-binding protein isoform X1</fullName>
    </submittedName>
</protein>
<feature type="domain" description="Folate receptor-like" evidence="5">
    <location>
        <begin position="26"/>
        <end position="192"/>
    </location>
</feature>
<keyword evidence="6" id="KW-1185">Reference proteome</keyword>
<comment type="similarity">
    <text evidence="1">Belongs to the folate receptor family.</text>
</comment>
<dbReference type="OrthoDB" id="5982417at2759"/>
<dbReference type="PANTHER" id="PTHR10517">
    <property type="entry name" value="FOLATE RECEPTOR"/>
    <property type="match status" value="1"/>
</dbReference>
<name>A0A1S3JLL6_LINAN</name>
<dbReference type="RefSeq" id="XP_013411267.1">
    <property type="nucleotide sequence ID" value="XM_013555813.1"/>
</dbReference>
<evidence type="ECO:0000256" key="3">
    <source>
        <dbReference type="ARBA" id="ARBA00023157"/>
    </source>
</evidence>
<dbReference type="InterPro" id="IPR018143">
    <property type="entry name" value="Folate_rcpt-like"/>
</dbReference>
<dbReference type="GO" id="GO:0038023">
    <property type="term" value="F:signaling receptor activity"/>
    <property type="evidence" value="ECO:0007669"/>
    <property type="project" value="TreeGrafter"/>
</dbReference>
<reference evidence="7" key="1">
    <citation type="submission" date="2025-08" db="UniProtKB">
        <authorList>
            <consortium name="RefSeq"/>
        </authorList>
    </citation>
    <scope>IDENTIFICATION</scope>
    <source>
        <tissue evidence="7">Gonads</tissue>
    </source>
</reference>
<evidence type="ECO:0000313" key="7">
    <source>
        <dbReference type="RefSeq" id="XP_013411267.1"/>
    </source>
</evidence>
<gene>
    <name evidence="7" type="primary">LOC106174313</name>
</gene>
<dbReference type="PANTHER" id="PTHR10517:SF19">
    <property type="entry name" value="RETBINDIN"/>
    <property type="match status" value="1"/>
</dbReference>
<feature type="signal peptide" evidence="4">
    <location>
        <begin position="1"/>
        <end position="18"/>
    </location>
</feature>